<organism evidence="1 2">
    <name type="scientific">Cucumis melo var. makuwa</name>
    <name type="common">Oriental melon</name>
    <dbReference type="NCBI Taxonomy" id="1194695"/>
    <lineage>
        <taxon>Eukaryota</taxon>
        <taxon>Viridiplantae</taxon>
        <taxon>Streptophyta</taxon>
        <taxon>Embryophyta</taxon>
        <taxon>Tracheophyta</taxon>
        <taxon>Spermatophyta</taxon>
        <taxon>Magnoliopsida</taxon>
        <taxon>eudicotyledons</taxon>
        <taxon>Gunneridae</taxon>
        <taxon>Pentapetalae</taxon>
        <taxon>rosids</taxon>
        <taxon>fabids</taxon>
        <taxon>Cucurbitales</taxon>
        <taxon>Cucurbitaceae</taxon>
        <taxon>Benincaseae</taxon>
        <taxon>Cucumis</taxon>
    </lineage>
</organism>
<dbReference type="Proteomes" id="UP000321947">
    <property type="component" value="Unassembled WGS sequence"/>
</dbReference>
<protein>
    <submittedName>
        <fullName evidence="1">Retrotransposon protein putative ty3-gypsy sub-class</fullName>
    </submittedName>
</protein>
<evidence type="ECO:0000313" key="1">
    <source>
        <dbReference type="EMBL" id="TYK22074.1"/>
    </source>
</evidence>
<gene>
    <name evidence="1" type="ORF">E5676_scaffold318G00570</name>
</gene>
<comment type="caution">
    <text evidence="1">The sequence shown here is derived from an EMBL/GenBank/DDBJ whole genome shotgun (WGS) entry which is preliminary data.</text>
</comment>
<proteinExistence type="predicted"/>
<dbReference type="EMBL" id="SSTD01005234">
    <property type="protein sequence ID" value="TYK22074.1"/>
    <property type="molecule type" value="Genomic_DNA"/>
</dbReference>
<name>A0A5D3DEQ7_CUCMM</name>
<reference evidence="1 2" key="1">
    <citation type="submission" date="2019-08" db="EMBL/GenBank/DDBJ databases">
        <title>Draft genome sequences of two oriental melons (Cucumis melo L. var makuwa).</title>
        <authorList>
            <person name="Kwon S.-Y."/>
        </authorList>
    </citation>
    <scope>NUCLEOTIDE SEQUENCE [LARGE SCALE GENOMIC DNA]</scope>
    <source>
        <strain evidence="2">cv. Chang Bougi</strain>
        <tissue evidence="1">Leaf</tissue>
    </source>
</reference>
<dbReference type="AlphaFoldDB" id="A0A5D3DEQ7"/>
<evidence type="ECO:0000313" key="2">
    <source>
        <dbReference type="Proteomes" id="UP000321947"/>
    </source>
</evidence>
<dbReference type="PANTHER" id="PTHR33437">
    <property type="entry name" value="OS06G0361200 PROTEIN"/>
    <property type="match status" value="1"/>
</dbReference>
<accession>A0A5D3DEQ7</accession>
<dbReference type="PANTHER" id="PTHR33437:SF2">
    <property type="entry name" value="OS06G0361200 PROTEIN"/>
    <property type="match status" value="1"/>
</dbReference>
<sequence length="263" mass="29457">MITNSINIQYGGPSQTFSLYSKPYMKRINNLRMSNGYQPPKFQQFDGKGNPKQEVAHFIKTCENDLGGFFVDSRDVSLSTFLRSLALSSSRNFIVASSNSSSKASNFIVAGATFASSPKCRLVNSTPLRYVAGKDLHLLTCVAAKKIIIYIVIFNVLQPRRSSSSSSLMYCSQEDLHLHLLSCVAVERVFIFIFNLLLQPRGSSSSSPLMWCSKDDLHLHLQCDTAETIILSSSSMRCTRDDHHLYLQCDATETIIIFIFHMV</sequence>